<comment type="caution">
    <text evidence="1">The sequence shown here is derived from an EMBL/GenBank/DDBJ whole genome shotgun (WGS) entry which is preliminary data.</text>
</comment>
<dbReference type="AlphaFoldDB" id="A0A7I8VH49"/>
<evidence type="ECO:0000313" key="1">
    <source>
        <dbReference type="EMBL" id="CAD5115013.1"/>
    </source>
</evidence>
<organism evidence="1 2">
    <name type="scientific">Dimorphilus gyrociliatus</name>
    <dbReference type="NCBI Taxonomy" id="2664684"/>
    <lineage>
        <taxon>Eukaryota</taxon>
        <taxon>Metazoa</taxon>
        <taxon>Spiralia</taxon>
        <taxon>Lophotrochozoa</taxon>
        <taxon>Annelida</taxon>
        <taxon>Polychaeta</taxon>
        <taxon>Polychaeta incertae sedis</taxon>
        <taxon>Dinophilidae</taxon>
        <taxon>Dimorphilus</taxon>
    </lineage>
</organism>
<accession>A0A7I8VH49</accession>
<evidence type="ECO:0000313" key="2">
    <source>
        <dbReference type="Proteomes" id="UP000549394"/>
    </source>
</evidence>
<dbReference type="Proteomes" id="UP000549394">
    <property type="component" value="Unassembled WGS sequence"/>
</dbReference>
<keyword evidence="2" id="KW-1185">Reference proteome</keyword>
<reference evidence="1 2" key="1">
    <citation type="submission" date="2020-08" db="EMBL/GenBank/DDBJ databases">
        <authorList>
            <person name="Hejnol A."/>
        </authorList>
    </citation>
    <scope>NUCLEOTIDE SEQUENCE [LARGE SCALE GENOMIC DNA]</scope>
</reference>
<name>A0A7I8VH49_9ANNE</name>
<gene>
    <name evidence="1" type="ORF">DGYR_LOCUS3799</name>
</gene>
<dbReference type="EMBL" id="CAJFCJ010000005">
    <property type="protein sequence ID" value="CAD5115013.1"/>
    <property type="molecule type" value="Genomic_DNA"/>
</dbReference>
<protein>
    <submittedName>
        <fullName evidence="1">Uncharacterized protein</fullName>
    </submittedName>
</protein>
<sequence>MAAVDLAAVEAEDMAAVDLAAVEAEDMAAVEAVVFRKYFLLSSEKKLKLDTNKLLIIIWSGRIIWWRSLTIRRRIGRFFIKIIAHVAGFPSYECRAREYGYKYDSKPHLDRQSA</sequence>
<proteinExistence type="predicted"/>